<feature type="transmembrane region" description="Helical" evidence="1">
    <location>
        <begin position="103"/>
        <end position="122"/>
    </location>
</feature>
<dbReference type="Gene3D" id="1.20.1530.20">
    <property type="match status" value="1"/>
</dbReference>
<feature type="transmembrane region" description="Helical" evidence="1">
    <location>
        <begin position="72"/>
        <end position="91"/>
    </location>
</feature>
<dbReference type="EMBL" id="BMLV01000001">
    <property type="protein sequence ID" value="GGP01397.1"/>
    <property type="molecule type" value="Genomic_DNA"/>
</dbReference>
<organism evidence="2 3">
    <name type="scientific">Cloacibacterium rupense</name>
    <dbReference type="NCBI Taxonomy" id="517423"/>
    <lineage>
        <taxon>Bacteria</taxon>
        <taxon>Pseudomonadati</taxon>
        <taxon>Bacteroidota</taxon>
        <taxon>Flavobacteriia</taxon>
        <taxon>Flavobacteriales</taxon>
        <taxon>Weeksellaceae</taxon>
    </lineage>
</organism>
<feature type="transmembrane region" description="Helical" evidence="1">
    <location>
        <begin position="174"/>
        <end position="195"/>
    </location>
</feature>
<evidence type="ECO:0000313" key="2">
    <source>
        <dbReference type="EMBL" id="GGP01397.1"/>
    </source>
</evidence>
<feature type="transmembrane region" description="Helical" evidence="1">
    <location>
        <begin position="201"/>
        <end position="222"/>
    </location>
</feature>
<dbReference type="Proteomes" id="UP000620064">
    <property type="component" value="Unassembled WGS sequence"/>
</dbReference>
<gene>
    <name evidence="2" type="ORF">GCM10010992_01610</name>
</gene>
<feature type="transmembrane region" description="Helical" evidence="1">
    <location>
        <begin position="142"/>
        <end position="162"/>
    </location>
</feature>
<sequence length="287" mass="32596">MPIAMLLGFILYQQMSALSFLVPYLIFIMLLLTFVNISWSNIYFSKMHFWMLLFQVTASGVVYYLINPYNSILAQGTMICIVAPTATSAPVITKMLNGNVENLTSYSLLSNLLLVLVAPLLFSEIGFHNLPFLDSAWHISKRVALLLILPLLIAFFINKYAPKTANFLQKKSDFSFYLWSLALTIVSGRTLHFILSQGESYYKIELLLAVFSFLVCVFQFWIGRKIGRKYQNTVAGGQGLGQKNTILAIWMAQVYLNPIASIAPGLYVIWQNSVNSWQVFRNRKNLN</sequence>
<reference evidence="3" key="1">
    <citation type="journal article" date="2019" name="Int. J. Syst. Evol. Microbiol.">
        <title>The Global Catalogue of Microorganisms (GCM) 10K type strain sequencing project: providing services to taxonomists for standard genome sequencing and annotation.</title>
        <authorList>
            <consortium name="The Broad Institute Genomics Platform"/>
            <consortium name="The Broad Institute Genome Sequencing Center for Infectious Disease"/>
            <person name="Wu L."/>
            <person name="Ma J."/>
        </authorList>
    </citation>
    <scope>NUCLEOTIDE SEQUENCE [LARGE SCALE GENOMIC DNA]</scope>
    <source>
        <strain evidence="3">CGMCC 1.7656</strain>
    </source>
</reference>
<dbReference type="InterPro" id="IPR038770">
    <property type="entry name" value="Na+/solute_symporter_sf"/>
</dbReference>
<keyword evidence="1" id="KW-0812">Transmembrane</keyword>
<feature type="transmembrane region" description="Helical" evidence="1">
    <location>
        <begin position="15"/>
        <end position="37"/>
    </location>
</feature>
<name>A0ABQ2NG90_9FLAO</name>
<keyword evidence="1" id="KW-1133">Transmembrane helix</keyword>
<evidence type="ECO:0000256" key="1">
    <source>
        <dbReference type="SAM" id="Phobius"/>
    </source>
</evidence>
<protein>
    <submittedName>
        <fullName evidence="2">Transporter</fullName>
    </submittedName>
</protein>
<evidence type="ECO:0000313" key="3">
    <source>
        <dbReference type="Proteomes" id="UP000620064"/>
    </source>
</evidence>
<proteinExistence type="predicted"/>
<keyword evidence="1" id="KW-0472">Membrane</keyword>
<keyword evidence="3" id="KW-1185">Reference proteome</keyword>
<comment type="caution">
    <text evidence="2">The sequence shown here is derived from an EMBL/GenBank/DDBJ whole genome shotgun (WGS) entry which is preliminary data.</text>
</comment>
<accession>A0ABQ2NG90</accession>
<feature type="transmembrane region" description="Helical" evidence="1">
    <location>
        <begin position="49"/>
        <end position="66"/>
    </location>
</feature>